<feature type="transmembrane region" description="Helical" evidence="1">
    <location>
        <begin position="9"/>
        <end position="30"/>
    </location>
</feature>
<evidence type="ECO:0000313" key="2">
    <source>
        <dbReference type="EMBL" id="SPC87908.1"/>
    </source>
</evidence>
<accession>A0A2N9FL34</accession>
<dbReference type="EMBL" id="OIVN01000957">
    <property type="protein sequence ID" value="SPC87908.1"/>
    <property type="molecule type" value="Genomic_DNA"/>
</dbReference>
<dbReference type="AlphaFoldDB" id="A0A2N9FL34"/>
<organism evidence="2">
    <name type="scientific">Fagus sylvatica</name>
    <name type="common">Beechnut</name>
    <dbReference type="NCBI Taxonomy" id="28930"/>
    <lineage>
        <taxon>Eukaryota</taxon>
        <taxon>Viridiplantae</taxon>
        <taxon>Streptophyta</taxon>
        <taxon>Embryophyta</taxon>
        <taxon>Tracheophyta</taxon>
        <taxon>Spermatophyta</taxon>
        <taxon>Magnoliopsida</taxon>
        <taxon>eudicotyledons</taxon>
        <taxon>Gunneridae</taxon>
        <taxon>Pentapetalae</taxon>
        <taxon>rosids</taxon>
        <taxon>fabids</taxon>
        <taxon>Fagales</taxon>
        <taxon>Fagaceae</taxon>
        <taxon>Fagus</taxon>
    </lineage>
</organism>
<keyword evidence="1" id="KW-0812">Transmembrane</keyword>
<evidence type="ECO:0000256" key="1">
    <source>
        <dbReference type="SAM" id="Phobius"/>
    </source>
</evidence>
<gene>
    <name evidence="2" type="ORF">FSB_LOCUS15790</name>
</gene>
<proteinExistence type="predicted"/>
<reference evidence="2" key="1">
    <citation type="submission" date="2018-02" db="EMBL/GenBank/DDBJ databases">
        <authorList>
            <person name="Cohen D.B."/>
            <person name="Kent A.D."/>
        </authorList>
    </citation>
    <scope>NUCLEOTIDE SEQUENCE</scope>
</reference>
<sequence>MDLWCFDGGVFLAMGLVMAVVVVVALGWVADLGFGWRWWCFVDELFWVCGWVADLDFRFQGGYACGLGWVLADLAWGGDEVVVGG</sequence>
<evidence type="ECO:0008006" key="3">
    <source>
        <dbReference type="Google" id="ProtNLM"/>
    </source>
</evidence>
<protein>
    <recommendedName>
        <fullName evidence="3">Transmembrane protein</fullName>
    </recommendedName>
</protein>
<name>A0A2N9FL34_FAGSY</name>
<keyword evidence="1" id="KW-1133">Transmembrane helix</keyword>
<keyword evidence="1" id="KW-0472">Membrane</keyword>